<dbReference type="FunFam" id="3.10.20.90:FF:000047">
    <property type="entry name" value="Auxin response factor"/>
    <property type="match status" value="1"/>
</dbReference>
<dbReference type="Gene3D" id="2.40.330.10">
    <property type="entry name" value="DNA-binding pseudobarrel domain"/>
    <property type="match status" value="1"/>
</dbReference>
<dbReference type="PANTHER" id="PTHR31384">
    <property type="entry name" value="AUXIN RESPONSE FACTOR 4-RELATED"/>
    <property type="match status" value="1"/>
</dbReference>
<feature type="compositionally biased region" description="Low complexity" evidence="10">
    <location>
        <begin position="281"/>
        <end position="292"/>
    </location>
</feature>
<evidence type="ECO:0000313" key="14">
    <source>
        <dbReference type="Proteomes" id="UP001229421"/>
    </source>
</evidence>
<proteinExistence type="inferred from homology"/>
<gene>
    <name evidence="13" type="ORF">QVD17_00202</name>
</gene>
<keyword evidence="4 9" id="KW-0805">Transcription regulation</keyword>
<feature type="domain" description="PB1" evidence="12">
    <location>
        <begin position="440"/>
        <end position="533"/>
    </location>
</feature>
<evidence type="ECO:0000256" key="3">
    <source>
        <dbReference type="ARBA" id="ARBA00022473"/>
    </source>
</evidence>
<dbReference type="SMART" id="SM01019">
    <property type="entry name" value="B3"/>
    <property type="match status" value="1"/>
</dbReference>
<name>A0AAD8L2V6_TARER</name>
<comment type="similarity">
    <text evidence="2 9">Belongs to the ARF family.</text>
</comment>
<dbReference type="FunFam" id="2.40.330.10:FF:000001">
    <property type="entry name" value="Auxin response factor"/>
    <property type="match status" value="1"/>
</dbReference>
<dbReference type="SUPFAM" id="SSF54277">
    <property type="entry name" value="CAD &amp; PB1 domains"/>
    <property type="match status" value="1"/>
</dbReference>
<dbReference type="GO" id="GO:0006355">
    <property type="term" value="P:regulation of DNA-templated transcription"/>
    <property type="evidence" value="ECO:0007669"/>
    <property type="project" value="InterPro"/>
</dbReference>
<feature type="domain" description="TF-B3" evidence="11">
    <location>
        <begin position="47"/>
        <end position="149"/>
    </location>
</feature>
<dbReference type="InterPro" id="IPR033389">
    <property type="entry name" value="AUX/IAA_dom"/>
</dbReference>
<dbReference type="EMBL" id="JAUHHV010000001">
    <property type="protein sequence ID" value="KAK1434459.1"/>
    <property type="molecule type" value="Genomic_DNA"/>
</dbReference>
<dbReference type="Gene3D" id="2.30.30.1040">
    <property type="match status" value="1"/>
</dbReference>
<evidence type="ECO:0000259" key="11">
    <source>
        <dbReference type="PROSITE" id="PS50863"/>
    </source>
</evidence>
<dbReference type="InterPro" id="IPR053793">
    <property type="entry name" value="PB1-like"/>
</dbReference>
<evidence type="ECO:0000259" key="12">
    <source>
        <dbReference type="PROSITE" id="PS51745"/>
    </source>
</evidence>
<keyword evidence="5 9" id="KW-0238">DNA-binding</keyword>
<dbReference type="Gene3D" id="3.10.20.90">
    <property type="entry name" value="Phosphatidylinositol 3-kinase Catalytic Subunit, Chain A, domain 1"/>
    <property type="match status" value="1"/>
</dbReference>
<keyword evidence="14" id="KW-1185">Reference proteome</keyword>
<organism evidence="13 14">
    <name type="scientific">Tagetes erecta</name>
    <name type="common">African marigold</name>
    <dbReference type="NCBI Taxonomy" id="13708"/>
    <lineage>
        <taxon>Eukaryota</taxon>
        <taxon>Viridiplantae</taxon>
        <taxon>Streptophyta</taxon>
        <taxon>Embryophyta</taxon>
        <taxon>Tracheophyta</taxon>
        <taxon>Spermatophyta</taxon>
        <taxon>Magnoliopsida</taxon>
        <taxon>eudicotyledons</taxon>
        <taxon>Gunneridae</taxon>
        <taxon>Pentapetalae</taxon>
        <taxon>asterids</taxon>
        <taxon>campanulids</taxon>
        <taxon>Asterales</taxon>
        <taxon>Asteraceae</taxon>
        <taxon>Asteroideae</taxon>
        <taxon>Heliantheae alliance</taxon>
        <taxon>Tageteae</taxon>
        <taxon>Tagetes</taxon>
    </lineage>
</organism>
<evidence type="ECO:0000256" key="6">
    <source>
        <dbReference type="ARBA" id="ARBA00023163"/>
    </source>
</evidence>
<comment type="function">
    <text evidence="9">Auxin response factors (ARFs) are transcriptional factors that bind specifically to the DNA sequence 5'-TGTCTC-3' found in the auxin-responsive promoter elements (AuxREs).</text>
</comment>
<dbReference type="SUPFAM" id="SSF101936">
    <property type="entry name" value="DNA-binding pseudobarrel domain"/>
    <property type="match status" value="1"/>
</dbReference>
<dbReference type="GO" id="GO:0005634">
    <property type="term" value="C:nucleus"/>
    <property type="evidence" value="ECO:0007669"/>
    <property type="project" value="UniProtKB-SubCell"/>
</dbReference>
<dbReference type="AlphaFoldDB" id="A0AAD8L2V6"/>
<accession>A0AAD8L2V6</accession>
<evidence type="ECO:0000256" key="2">
    <source>
        <dbReference type="ARBA" id="ARBA00007853"/>
    </source>
</evidence>
<evidence type="ECO:0000256" key="4">
    <source>
        <dbReference type="ARBA" id="ARBA00023015"/>
    </source>
</evidence>
<protein>
    <recommendedName>
        <fullName evidence="9">Auxin response factor</fullName>
    </recommendedName>
</protein>
<evidence type="ECO:0000256" key="9">
    <source>
        <dbReference type="RuleBase" id="RU004561"/>
    </source>
</evidence>
<evidence type="ECO:0000256" key="7">
    <source>
        <dbReference type="ARBA" id="ARBA00023242"/>
    </source>
</evidence>
<evidence type="ECO:0000256" key="10">
    <source>
        <dbReference type="SAM" id="MobiDB-lite"/>
    </source>
</evidence>
<evidence type="ECO:0000256" key="5">
    <source>
        <dbReference type="ARBA" id="ARBA00023125"/>
    </source>
</evidence>
<dbReference type="PROSITE" id="PS51745">
    <property type="entry name" value="PB1"/>
    <property type="match status" value="1"/>
</dbReference>
<dbReference type="Proteomes" id="UP001229421">
    <property type="component" value="Unassembled WGS sequence"/>
</dbReference>
<sequence length="560" mass="63631">MNVQLRAEPETDEVYAQITLLPDRDQSEISSPDPPLPEPHSCTVHSFCKTLTASDTSTHGGFSVLRRHADDCLPPLDMSQQPPWQELVASDLHGNEWHFRHIFRGQPRRHLLTTGWSVFVSAKKLVAGDAFIFLRGENGELRVGVRRHMRLLNNMPSSVISSHSMHLGVLATASHAVATGTLFSVFYKPRTSRSEFIVSLNKYLEARNYKFSVGMRFKMRFEGEEVPERRFSGTIVGFGDTASSKWMDSEWRSLKVQWDEPSSILRPDKVSPWELEPLVASSSDPSNSQPPQRSKRARPTVLPPPMPDLSAHGMWKSPVDCPSDFQYDGPQHGHDIYPSHHVTSTIKGIHWSNLREAVTESFEAHADKESGEKRRTNGYRLFGIELLEHSTVDETSPVAEQRQIFPLDIESDWRSDIPSASCDPEKSSMRSQELHTRQIRSCTKVHMQGIAVGRAVDLTQFNCYDDLLEKLENMFEIEGELCLVPKKWQVVYTDVEDDIMMVGDDPWNEFCSMVRKIFIYTTEEARRLSPKTKLPENNEIIQGKLLVNAQVITEEQSSSN</sequence>
<feature type="region of interest" description="Disordered" evidence="10">
    <location>
        <begin position="278"/>
        <end position="311"/>
    </location>
</feature>
<dbReference type="PANTHER" id="PTHR31384:SF96">
    <property type="entry name" value="AUXIN RESPONSE FACTOR 1"/>
    <property type="match status" value="1"/>
</dbReference>
<dbReference type="GO" id="GO:0009734">
    <property type="term" value="P:auxin-activated signaling pathway"/>
    <property type="evidence" value="ECO:0007669"/>
    <property type="project" value="UniProtKB-KW"/>
</dbReference>
<evidence type="ECO:0000313" key="13">
    <source>
        <dbReference type="EMBL" id="KAK1434459.1"/>
    </source>
</evidence>
<dbReference type="InterPro" id="IPR015300">
    <property type="entry name" value="DNA-bd_pseudobarrel_sf"/>
</dbReference>
<dbReference type="InterPro" id="IPR010525">
    <property type="entry name" value="ARF_dom"/>
</dbReference>
<dbReference type="InterPro" id="IPR003340">
    <property type="entry name" value="B3_DNA-bd"/>
</dbReference>
<comment type="caution">
    <text evidence="13">The sequence shown here is derived from an EMBL/GenBank/DDBJ whole genome shotgun (WGS) entry which is preliminary data.</text>
</comment>
<dbReference type="PROSITE" id="PS50863">
    <property type="entry name" value="B3"/>
    <property type="match status" value="1"/>
</dbReference>
<dbReference type="Pfam" id="PF02362">
    <property type="entry name" value="B3"/>
    <property type="match status" value="1"/>
</dbReference>
<dbReference type="FunFam" id="2.30.30.1040:FF:000001">
    <property type="entry name" value="Auxin response factor"/>
    <property type="match status" value="1"/>
</dbReference>
<keyword evidence="6 9" id="KW-0804">Transcription</keyword>
<dbReference type="Pfam" id="PF02309">
    <property type="entry name" value="AUX_IAA"/>
    <property type="match status" value="1"/>
</dbReference>
<comment type="subunit">
    <text evidence="9">Homodimers and heterodimers.</text>
</comment>
<comment type="subcellular location">
    <subcellularLocation>
        <location evidence="1 9">Nucleus</location>
    </subcellularLocation>
</comment>
<evidence type="ECO:0000256" key="8">
    <source>
        <dbReference type="ARBA" id="ARBA00023294"/>
    </source>
</evidence>
<keyword evidence="8 9" id="KW-0927">Auxin signaling pathway</keyword>
<keyword evidence="3" id="KW-0217">Developmental protein</keyword>
<evidence type="ECO:0000256" key="1">
    <source>
        <dbReference type="ARBA" id="ARBA00004123"/>
    </source>
</evidence>
<dbReference type="GO" id="GO:0003677">
    <property type="term" value="F:DNA binding"/>
    <property type="evidence" value="ECO:0007669"/>
    <property type="project" value="UniProtKB-KW"/>
</dbReference>
<reference evidence="13" key="1">
    <citation type="journal article" date="2023" name="bioRxiv">
        <title>Improved chromosome-level genome assembly for marigold (Tagetes erecta).</title>
        <authorList>
            <person name="Jiang F."/>
            <person name="Yuan L."/>
            <person name="Wang S."/>
            <person name="Wang H."/>
            <person name="Xu D."/>
            <person name="Wang A."/>
            <person name="Fan W."/>
        </authorList>
    </citation>
    <scope>NUCLEOTIDE SEQUENCE</scope>
    <source>
        <strain evidence="13">WSJ</strain>
        <tissue evidence="13">Leaf</tissue>
    </source>
</reference>
<keyword evidence="7 9" id="KW-0539">Nucleus</keyword>
<dbReference type="CDD" id="cd10017">
    <property type="entry name" value="B3_DNA"/>
    <property type="match status" value="1"/>
</dbReference>
<dbReference type="InterPro" id="IPR044835">
    <property type="entry name" value="ARF_plant"/>
</dbReference>
<dbReference type="Pfam" id="PF06507">
    <property type="entry name" value="ARF_AD"/>
    <property type="match status" value="1"/>
</dbReference>